<protein>
    <submittedName>
        <fullName evidence="2">Uncharacterized protein</fullName>
    </submittedName>
</protein>
<evidence type="ECO:0000313" key="2">
    <source>
        <dbReference type="EMBL" id="GBM84048.1"/>
    </source>
</evidence>
<comment type="caution">
    <text evidence="2">The sequence shown here is derived from an EMBL/GenBank/DDBJ whole genome shotgun (WGS) entry which is preliminary data.</text>
</comment>
<organism evidence="2 3">
    <name type="scientific">Araneus ventricosus</name>
    <name type="common">Orbweaver spider</name>
    <name type="synonym">Epeira ventricosa</name>
    <dbReference type="NCBI Taxonomy" id="182803"/>
    <lineage>
        <taxon>Eukaryota</taxon>
        <taxon>Metazoa</taxon>
        <taxon>Ecdysozoa</taxon>
        <taxon>Arthropoda</taxon>
        <taxon>Chelicerata</taxon>
        <taxon>Arachnida</taxon>
        <taxon>Araneae</taxon>
        <taxon>Araneomorphae</taxon>
        <taxon>Entelegynae</taxon>
        <taxon>Araneoidea</taxon>
        <taxon>Araneidae</taxon>
        <taxon>Araneus</taxon>
    </lineage>
</organism>
<feature type="region of interest" description="Disordered" evidence="1">
    <location>
        <begin position="35"/>
        <end position="94"/>
    </location>
</feature>
<dbReference type="Proteomes" id="UP000499080">
    <property type="component" value="Unassembled WGS sequence"/>
</dbReference>
<name>A0A4Y2J2S8_ARAVE</name>
<evidence type="ECO:0000313" key="3">
    <source>
        <dbReference type="Proteomes" id="UP000499080"/>
    </source>
</evidence>
<dbReference type="EMBL" id="BGPR01003128">
    <property type="protein sequence ID" value="GBM84048.1"/>
    <property type="molecule type" value="Genomic_DNA"/>
</dbReference>
<keyword evidence="3" id="KW-1185">Reference proteome</keyword>
<dbReference type="AlphaFoldDB" id="A0A4Y2J2S8"/>
<proteinExistence type="predicted"/>
<gene>
    <name evidence="2" type="ORF">AVEN_143476_1</name>
</gene>
<accession>A0A4Y2J2S8</accession>
<reference evidence="2 3" key="1">
    <citation type="journal article" date="2019" name="Sci. Rep.">
        <title>Orb-weaving spider Araneus ventricosus genome elucidates the spidroin gene catalogue.</title>
        <authorList>
            <person name="Kono N."/>
            <person name="Nakamura H."/>
            <person name="Ohtoshi R."/>
            <person name="Moran D.A.P."/>
            <person name="Shinohara A."/>
            <person name="Yoshida Y."/>
            <person name="Fujiwara M."/>
            <person name="Mori M."/>
            <person name="Tomita M."/>
            <person name="Arakawa K."/>
        </authorList>
    </citation>
    <scope>NUCLEOTIDE SEQUENCE [LARGE SCALE GENOMIC DNA]</scope>
</reference>
<evidence type="ECO:0000256" key="1">
    <source>
        <dbReference type="SAM" id="MobiDB-lite"/>
    </source>
</evidence>
<feature type="compositionally biased region" description="Polar residues" evidence="1">
    <location>
        <begin position="53"/>
        <end position="62"/>
    </location>
</feature>
<sequence>MALPLHTGGGKPEGHRSKITYLLVFSPHDFVSVRIQSAQQPKKSRSEAPKLNDQWSKTTAGTSPFEKILPVSNEKCKTGQRPPQIRRKTQNGEGLLSAFRPEIKKMAKRRNIFFSTLHFSD</sequence>